<reference evidence="9 10" key="1">
    <citation type="submission" date="2017-06" db="EMBL/GenBank/DDBJ databases">
        <title>Comparative genomic analysis of Ambrosia Fusariam Clade fungi.</title>
        <authorList>
            <person name="Stajich J.E."/>
            <person name="Carrillo J."/>
            <person name="Kijimoto T."/>
            <person name="Eskalen A."/>
            <person name="O'Donnell K."/>
            <person name="Kasson M."/>
        </authorList>
    </citation>
    <scope>NUCLEOTIDE SEQUENCE [LARGE SCALE GENOMIC DNA]</scope>
    <source>
        <strain evidence="9 10">NRRL62606</strain>
    </source>
</reference>
<evidence type="ECO:0000256" key="2">
    <source>
        <dbReference type="ARBA" id="ARBA00010617"/>
    </source>
</evidence>
<name>A0A428S9P3_9HYPO</name>
<dbReference type="InterPro" id="IPR017972">
    <property type="entry name" value="Cyt_P450_CS"/>
</dbReference>
<comment type="cofactor">
    <cofactor evidence="1 6">
        <name>heme</name>
        <dbReference type="ChEBI" id="CHEBI:30413"/>
    </cofactor>
</comment>
<comment type="caution">
    <text evidence="9">The sequence shown here is derived from an EMBL/GenBank/DDBJ whole genome shotgun (WGS) entry which is preliminary data.</text>
</comment>
<evidence type="ECO:0000256" key="1">
    <source>
        <dbReference type="ARBA" id="ARBA00001971"/>
    </source>
</evidence>
<dbReference type="Gene3D" id="1.10.630.10">
    <property type="entry name" value="Cytochrome P450"/>
    <property type="match status" value="1"/>
</dbReference>
<protein>
    <recommendedName>
        <fullName evidence="11">Isotrichodermin C-15 hydroxylase</fullName>
    </recommendedName>
</protein>
<evidence type="ECO:0000256" key="6">
    <source>
        <dbReference type="PIRSR" id="PIRSR602401-1"/>
    </source>
</evidence>
<evidence type="ECO:0000256" key="5">
    <source>
        <dbReference type="ARBA" id="ARBA00023004"/>
    </source>
</evidence>
<organism evidence="9 10">
    <name type="scientific">Fusarium floridanum</name>
    <dbReference type="NCBI Taxonomy" id="1325733"/>
    <lineage>
        <taxon>Eukaryota</taxon>
        <taxon>Fungi</taxon>
        <taxon>Dikarya</taxon>
        <taxon>Ascomycota</taxon>
        <taxon>Pezizomycotina</taxon>
        <taxon>Sordariomycetes</taxon>
        <taxon>Hypocreomycetidae</taxon>
        <taxon>Hypocreales</taxon>
        <taxon>Nectriaceae</taxon>
        <taxon>Fusarium</taxon>
        <taxon>Fusarium solani species complex</taxon>
    </lineage>
</organism>
<feature type="transmembrane region" description="Helical" evidence="8">
    <location>
        <begin position="16"/>
        <end position="38"/>
    </location>
</feature>
<dbReference type="PRINTS" id="PR00385">
    <property type="entry name" value="P450"/>
</dbReference>
<dbReference type="InterPro" id="IPR050121">
    <property type="entry name" value="Cytochrome_P450_monoxygenase"/>
</dbReference>
<keyword evidence="8" id="KW-0472">Membrane</keyword>
<dbReference type="Proteomes" id="UP000287972">
    <property type="component" value="Unassembled WGS sequence"/>
</dbReference>
<evidence type="ECO:0000256" key="4">
    <source>
        <dbReference type="ARBA" id="ARBA00022723"/>
    </source>
</evidence>
<dbReference type="PRINTS" id="PR00463">
    <property type="entry name" value="EP450I"/>
</dbReference>
<dbReference type="PANTHER" id="PTHR24305">
    <property type="entry name" value="CYTOCHROME P450"/>
    <property type="match status" value="1"/>
</dbReference>
<gene>
    <name evidence="9" type="ORF">CEP51_002893</name>
</gene>
<feature type="binding site" description="axial binding residue" evidence="6">
    <location>
        <position position="448"/>
    </location>
    <ligand>
        <name>heme</name>
        <dbReference type="ChEBI" id="CHEBI:30413"/>
    </ligand>
    <ligandPart>
        <name>Fe</name>
        <dbReference type="ChEBI" id="CHEBI:18248"/>
    </ligandPart>
</feature>
<dbReference type="PROSITE" id="PS00086">
    <property type="entry name" value="CYTOCHROME_P450"/>
    <property type="match status" value="1"/>
</dbReference>
<evidence type="ECO:0000256" key="7">
    <source>
        <dbReference type="RuleBase" id="RU000461"/>
    </source>
</evidence>
<dbReference type="AlphaFoldDB" id="A0A428S9P3"/>
<evidence type="ECO:0000313" key="10">
    <source>
        <dbReference type="Proteomes" id="UP000287972"/>
    </source>
</evidence>
<dbReference type="InterPro" id="IPR036396">
    <property type="entry name" value="Cyt_P450_sf"/>
</dbReference>
<keyword evidence="3 6" id="KW-0349">Heme</keyword>
<dbReference type="SUPFAM" id="SSF48264">
    <property type="entry name" value="Cytochrome P450"/>
    <property type="match status" value="1"/>
</dbReference>
<keyword evidence="5 6" id="KW-0408">Iron</keyword>
<evidence type="ECO:0000313" key="9">
    <source>
        <dbReference type="EMBL" id="RSL86276.1"/>
    </source>
</evidence>
<dbReference type="GO" id="GO:0005506">
    <property type="term" value="F:iron ion binding"/>
    <property type="evidence" value="ECO:0007669"/>
    <property type="project" value="InterPro"/>
</dbReference>
<evidence type="ECO:0000256" key="8">
    <source>
        <dbReference type="SAM" id="Phobius"/>
    </source>
</evidence>
<keyword evidence="7" id="KW-0503">Monooxygenase</keyword>
<sequence length="505" mass="57879">MTNLPEIISQLHRPSIGWLVLGLFIAYRIGLIIWRVFFHPLAGFPGPKLYAASYLPFLTQNMLKGTLAKDMSAIHEKYGPMVRISPNRLAIDGSIAWPQIFARRPHQPEFDKVPEFYGTEKRVGLLPSFREDHRRQRRALAHAFSESALTQQEGYIKNYVDLLMKRLGEHAQAGRAVDIVRWYNYLTFDIIGDLAFGDPFYSLERSDYHPWVALIFSSIKGGSKYLFLRQYPLFRPLLYFLIGSDDIKNKTENEELAKIKMEKRLALGVNARQDFFTYILRNDKEGKAITHEENILNARALIVAGSETTATAMSGLTFQLTHNPEIYDLLVREIRSAFNSEEEINMKSTASLQYLHACMEEILRIYPPAAETPPRVSPGDVVNGRFIPKGTVVTVYQWATTHSPRNFTDPELFKPERFLPASHPLYDRRYQNDNKAASKPFSAGPRDCIGKNLAYAEMRLVMSRLLWKYDLEAVEGQEDWVSAQRVYVIYDKGPFMVNLKPRAGA</sequence>
<dbReference type="PANTHER" id="PTHR24305:SF210">
    <property type="entry name" value="CYTOCHROME P450 MONOOXYGENASE ASQL-RELATED"/>
    <property type="match status" value="1"/>
</dbReference>
<evidence type="ECO:0008006" key="11">
    <source>
        <dbReference type="Google" id="ProtNLM"/>
    </source>
</evidence>
<keyword evidence="7" id="KW-0560">Oxidoreductase</keyword>
<dbReference type="InterPro" id="IPR001128">
    <property type="entry name" value="Cyt_P450"/>
</dbReference>
<dbReference type="GO" id="GO:0020037">
    <property type="term" value="F:heme binding"/>
    <property type="evidence" value="ECO:0007669"/>
    <property type="project" value="InterPro"/>
</dbReference>
<dbReference type="InterPro" id="IPR002401">
    <property type="entry name" value="Cyt_P450_E_grp-I"/>
</dbReference>
<keyword evidence="10" id="KW-1185">Reference proteome</keyword>
<dbReference type="EMBL" id="NKCL01000044">
    <property type="protein sequence ID" value="RSL86276.1"/>
    <property type="molecule type" value="Genomic_DNA"/>
</dbReference>
<keyword evidence="8" id="KW-0812">Transmembrane</keyword>
<dbReference type="GO" id="GO:0016705">
    <property type="term" value="F:oxidoreductase activity, acting on paired donors, with incorporation or reduction of molecular oxygen"/>
    <property type="evidence" value="ECO:0007669"/>
    <property type="project" value="InterPro"/>
</dbReference>
<dbReference type="CDD" id="cd11058">
    <property type="entry name" value="CYP60B-like"/>
    <property type="match status" value="1"/>
</dbReference>
<proteinExistence type="inferred from homology"/>
<accession>A0A428S9P3</accession>
<evidence type="ECO:0000256" key="3">
    <source>
        <dbReference type="ARBA" id="ARBA00022617"/>
    </source>
</evidence>
<keyword evidence="8" id="KW-1133">Transmembrane helix</keyword>
<dbReference type="GO" id="GO:0004497">
    <property type="term" value="F:monooxygenase activity"/>
    <property type="evidence" value="ECO:0007669"/>
    <property type="project" value="UniProtKB-KW"/>
</dbReference>
<comment type="similarity">
    <text evidence="2 7">Belongs to the cytochrome P450 family.</text>
</comment>
<keyword evidence="4 6" id="KW-0479">Metal-binding</keyword>
<dbReference type="Pfam" id="PF00067">
    <property type="entry name" value="p450"/>
    <property type="match status" value="1"/>
</dbReference>